<dbReference type="InterPro" id="IPR007848">
    <property type="entry name" value="Small_mtfrase_dom"/>
</dbReference>
<proteinExistence type="predicted"/>
<dbReference type="Proteomes" id="UP000235050">
    <property type="component" value="Unassembled WGS sequence"/>
</dbReference>
<dbReference type="InterPro" id="IPR046977">
    <property type="entry name" value="RsmC/RlmG"/>
</dbReference>
<dbReference type="PANTHER" id="PTHR47816:SF4">
    <property type="entry name" value="RIBOSOMAL RNA SMALL SUBUNIT METHYLTRANSFERASE C"/>
    <property type="match status" value="1"/>
</dbReference>
<dbReference type="PANTHER" id="PTHR47816">
    <property type="entry name" value="RIBOSOMAL RNA SMALL SUBUNIT METHYLTRANSFERASE C"/>
    <property type="match status" value="1"/>
</dbReference>
<dbReference type="EMBL" id="NMWU01000008">
    <property type="protein sequence ID" value="PLS31590.1"/>
    <property type="molecule type" value="Genomic_DNA"/>
</dbReference>
<keyword evidence="1 4" id="KW-0489">Methyltransferase</keyword>
<dbReference type="Pfam" id="PF05175">
    <property type="entry name" value="MTS"/>
    <property type="match status" value="1"/>
</dbReference>
<dbReference type="GO" id="GO:0032259">
    <property type="term" value="P:methylation"/>
    <property type="evidence" value="ECO:0007669"/>
    <property type="project" value="UniProtKB-KW"/>
</dbReference>
<dbReference type="RefSeq" id="WP_101615424.1">
    <property type="nucleotide sequence ID" value="NZ_NMWU01000008.1"/>
</dbReference>
<evidence type="ECO:0000313" key="5">
    <source>
        <dbReference type="Proteomes" id="UP000235050"/>
    </source>
</evidence>
<dbReference type="GO" id="GO:0008757">
    <property type="term" value="F:S-adenosylmethionine-dependent methyltransferase activity"/>
    <property type="evidence" value="ECO:0007669"/>
    <property type="project" value="InterPro"/>
</dbReference>
<comment type="caution">
    <text evidence="4">The sequence shown here is derived from an EMBL/GenBank/DDBJ whole genome shotgun (WGS) entry which is preliminary data.</text>
</comment>
<name>A0A2N5JBJ7_9BIFI</name>
<evidence type="ECO:0000313" key="4">
    <source>
        <dbReference type="EMBL" id="PLS31590.1"/>
    </source>
</evidence>
<reference evidence="4 5" key="1">
    <citation type="submission" date="2017-07" db="EMBL/GenBank/DDBJ databases">
        <title>Bifidobacterium novel species.</title>
        <authorList>
            <person name="Lugli G.A."/>
            <person name="Milani C."/>
            <person name="Duranti S."/>
            <person name="Mangifesta M."/>
        </authorList>
    </citation>
    <scope>NUCLEOTIDE SEQUENCE [LARGE SCALE GENOMIC DNA]</scope>
    <source>
        <strain evidence="5">Uis1B</strain>
    </source>
</reference>
<feature type="domain" description="Methyltransferase small" evidence="3">
    <location>
        <begin position="34"/>
        <end position="215"/>
    </location>
</feature>
<accession>A0A2N5JBJ7</accession>
<evidence type="ECO:0000256" key="2">
    <source>
        <dbReference type="ARBA" id="ARBA00022679"/>
    </source>
</evidence>
<evidence type="ECO:0000256" key="1">
    <source>
        <dbReference type="ARBA" id="ARBA00022603"/>
    </source>
</evidence>
<gene>
    <name evidence="4" type="ORF">Uis1B_0581</name>
</gene>
<keyword evidence="5" id="KW-1185">Reference proteome</keyword>
<keyword evidence="2 4" id="KW-0808">Transferase</keyword>
<dbReference type="OrthoDB" id="9764961at2"/>
<sequence>MTAQGNEQYFSATPSSDDIRRVLHVTIRGKQTDVEVSNGVFSSGRLDLGTSVLLRHAPEPAASANNHTDPNGDDETTGPRTFLDLGCGWGPITLALAEADPEANVWAVDVNERALALTERNATANGYGNVHVSLPDDVPEDLRFDTIWSNPPIRIGKEALHDMLMTWLPRLSRDGEAYLVVQRNLGSDSLMKWLADALGSGFAVDKYASSKGYRIIEILRR</sequence>
<organism evidence="4 5">
    <name type="scientific">Bifidobacterium margollesii</name>
    <dbReference type="NCBI Taxonomy" id="2020964"/>
    <lineage>
        <taxon>Bacteria</taxon>
        <taxon>Bacillati</taxon>
        <taxon>Actinomycetota</taxon>
        <taxon>Actinomycetes</taxon>
        <taxon>Bifidobacteriales</taxon>
        <taxon>Bifidobacteriaceae</taxon>
        <taxon>Bifidobacterium</taxon>
    </lineage>
</organism>
<evidence type="ECO:0000259" key="3">
    <source>
        <dbReference type="Pfam" id="PF05175"/>
    </source>
</evidence>
<dbReference type="SUPFAM" id="SSF53335">
    <property type="entry name" value="S-adenosyl-L-methionine-dependent methyltransferases"/>
    <property type="match status" value="1"/>
</dbReference>
<protein>
    <submittedName>
        <fullName evidence="4">16S rRNA methyltransferase</fullName>
    </submittedName>
</protein>
<dbReference type="AlphaFoldDB" id="A0A2N5JBJ7"/>
<dbReference type="Gene3D" id="3.40.50.150">
    <property type="entry name" value="Vaccinia Virus protein VP39"/>
    <property type="match status" value="1"/>
</dbReference>
<dbReference type="CDD" id="cd02440">
    <property type="entry name" value="AdoMet_MTases"/>
    <property type="match status" value="1"/>
</dbReference>
<dbReference type="InterPro" id="IPR029063">
    <property type="entry name" value="SAM-dependent_MTases_sf"/>
</dbReference>